<reference evidence="7 8" key="1">
    <citation type="submission" date="2019-09" db="EMBL/GenBank/DDBJ databases">
        <title>Bacillus ochoae sp. nov., Paenibacillus whitsoniae sp. nov., Paenibacillus spiritus sp. nov. Isolated from the Mars Exploration Rover during spacecraft assembly.</title>
        <authorList>
            <person name="Seuylemezian A."/>
            <person name="Vaishampayan P."/>
        </authorList>
    </citation>
    <scope>NUCLEOTIDE SEQUENCE [LARGE SCALE GENOMIC DNA]</scope>
    <source>
        <strain evidence="7 8">MER_111</strain>
    </source>
</reference>
<protein>
    <recommendedName>
        <fullName evidence="9">ATP synthase subunit I</fullName>
    </recommendedName>
</protein>
<accession>A0A5J5FW46</accession>
<dbReference type="AlphaFoldDB" id="A0A5J5FW46"/>
<dbReference type="Proteomes" id="UP000367750">
    <property type="component" value="Unassembled WGS sequence"/>
</dbReference>
<gene>
    <name evidence="7" type="ORF">F4V43_17385</name>
</gene>
<evidence type="ECO:0000313" key="8">
    <source>
        <dbReference type="Proteomes" id="UP000367750"/>
    </source>
</evidence>
<organism evidence="7 8">
    <name type="scientific">Paenibacillus spiritus</name>
    <dbReference type="NCBI Taxonomy" id="2496557"/>
    <lineage>
        <taxon>Bacteria</taxon>
        <taxon>Bacillati</taxon>
        <taxon>Bacillota</taxon>
        <taxon>Bacilli</taxon>
        <taxon>Bacillales</taxon>
        <taxon>Paenibacillaceae</taxon>
        <taxon>Paenibacillus</taxon>
    </lineage>
</organism>
<dbReference type="RefSeq" id="WP_150459524.1">
    <property type="nucleotide sequence ID" value="NZ_VYKK01000028.1"/>
</dbReference>
<evidence type="ECO:0000256" key="5">
    <source>
        <dbReference type="ARBA" id="ARBA00023136"/>
    </source>
</evidence>
<keyword evidence="5 6" id="KW-0472">Membrane</keyword>
<evidence type="ECO:0000256" key="3">
    <source>
        <dbReference type="ARBA" id="ARBA00022692"/>
    </source>
</evidence>
<feature type="transmembrane region" description="Helical" evidence="6">
    <location>
        <begin position="98"/>
        <end position="121"/>
    </location>
</feature>
<feature type="transmembrane region" description="Helical" evidence="6">
    <location>
        <begin position="35"/>
        <end position="55"/>
    </location>
</feature>
<comment type="caution">
    <text evidence="7">The sequence shown here is derived from an EMBL/GenBank/DDBJ whole genome shotgun (WGS) entry which is preliminary data.</text>
</comment>
<evidence type="ECO:0008006" key="9">
    <source>
        <dbReference type="Google" id="ProtNLM"/>
    </source>
</evidence>
<evidence type="ECO:0000256" key="1">
    <source>
        <dbReference type="ARBA" id="ARBA00004651"/>
    </source>
</evidence>
<proteinExistence type="predicted"/>
<name>A0A5J5FW46_9BACL</name>
<dbReference type="Pfam" id="PF03899">
    <property type="entry name" value="ATP-synt_I"/>
    <property type="match status" value="1"/>
</dbReference>
<evidence type="ECO:0000256" key="2">
    <source>
        <dbReference type="ARBA" id="ARBA00022475"/>
    </source>
</evidence>
<feature type="transmembrane region" description="Helical" evidence="6">
    <location>
        <begin position="7"/>
        <end position="29"/>
    </location>
</feature>
<dbReference type="InterPro" id="IPR005598">
    <property type="entry name" value="ATP_synth_I"/>
</dbReference>
<evidence type="ECO:0000313" key="7">
    <source>
        <dbReference type="EMBL" id="KAA8998025.1"/>
    </source>
</evidence>
<keyword evidence="4 6" id="KW-1133">Transmembrane helix</keyword>
<dbReference type="EMBL" id="VYKK01000028">
    <property type="protein sequence ID" value="KAA8998025.1"/>
    <property type="molecule type" value="Genomic_DNA"/>
</dbReference>
<comment type="subcellular location">
    <subcellularLocation>
        <location evidence="1">Cell membrane</location>
        <topology evidence="1">Multi-pass membrane protein</topology>
    </subcellularLocation>
</comment>
<sequence>MDDSAKLTRLLTMSIAGIAVICLLVAELMPHRRTVFHGVVLGATVSCLNVLYMGFKIKQIANAAAGGGKRASLGFGVRIATSILAILLPLEYPHYFNEVAVCASLVAGQFTIFIVGFITVFNEDRTSRRERGEKHDT</sequence>
<keyword evidence="8" id="KW-1185">Reference proteome</keyword>
<dbReference type="GO" id="GO:0005886">
    <property type="term" value="C:plasma membrane"/>
    <property type="evidence" value="ECO:0007669"/>
    <property type="project" value="UniProtKB-SubCell"/>
</dbReference>
<feature type="transmembrane region" description="Helical" evidence="6">
    <location>
        <begin position="75"/>
        <end position="92"/>
    </location>
</feature>
<keyword evidence="3 6" id="KW-0812">Transmembrane</keyword>
<keyword evidence="2" id="KW-1003">Cell membrane</keyword>
<evidence type="ECO:0000256" key="4">
    <source>
        <dbReference type="ARBA" id="ARBA00022989"/>
    </source>
</evidence>
<dbReference type="OrthoDB" id="2678639at2"/>
<evidence type="ECO:0000256" key="6">
    <source>
        <dbReference type="SAM" id="Phobius"/>
    </source>
</evidence>